<dbReference type="EMBL" id="JACIGY010000001">
    <property type="protein sequence ID" value="MBB4410415.1"/>
    <property type="molecule type" value="Genomic_DNA"/>
</dbReference>
<keyword evidence="1" id="KW-0472">Membrane</keyword>
<evidence type="ECO:0000313" key="7">
    <source>
        <dbReference type="Proteomes" id="UP000524535"/>
    </source>
</evidence>
<gene>
    <name evidence="4" type="ORF">GGE31_000886</name>
    <name evidence="3" type="ORF">GGE33_000899</name>
    <name evidence="5" type="ORF">GGE35_000884</name>
</gene>
<keyword evidence="7" id="KW-1185">Reference proteome</keyword>
<accession>A0A7W6TBE4</accession>
<organism evidence="4 7">
    <name type="scientific">Aliirhizobium cellulosilyticum</name>
    <dbReference type="NCBI Taxonomy" id="393664"/>
    <lineage>
        <taxon>Bacteria</taxon>
        <taxon>Pseudomonadati</taxon>
        <taxon>Pseudomonadota</taxon>
        <taxon>Alphaproteobacteria</taxon>
        <taxon>Hyphomicrobiales</taxon>
        <taxon>Rhizobiaceae</taxon>
        <taxon>Aliirhizobium</taxon>
    </lineage>
</organism>
<comment type="caution">
    <text evidence="4">The sequence shown here is derived from an EMBL/GenBank/DDBJ whole genome shotgun (WGS) entry which is preliminary data.</text>
</comment>
<keyword evidence="4" id="KW-0255">Endonuclease</keyword>
<dbReference type="Proteomes" id="UP000524535">
    <property type="component" value="Unassembled WGS sequence"/>
</dbReference>
<dbReference type="AlphaFoldDB" id="A0A7W6TBE4"/>
<sequence>MTSRKILSVAICVIVSLVMLAIGTRYPHPHWMFATLHSLQLHAAVACSLSMLFALALHRNIVSLLLLAGSLALAGHAVIMGREYTGMAMENDANAPSFSLLSFNILKENEENGEAIARMIANSGADVVNIMEAEPLEAHLSLLGSSYPYHIGCGVLTAGCDQLMLSKTPLERGTIRSLSTLFSDRFILAETEIRGHKVNIAGIHTTKPYFDEFQTVELVQATLAMEKMQGPLVLSGDFNASSLAPNIRSFFTWTGLRTASYEPPTWPVSLGKFGLPIDHVYVRAPLKIRSISTLPSAYGSNHAGLMADLVISNQ</sequence>
<dbReference type="InterPro" id="IPR036691">
    <property type="entry name" value="Endo/exonu/phosph_ase_sf"/>
</dbReference>
<reference evidence="6 7" key="1">
    <citation type="submission" date="2020-08" db="EMBL/GenBank/DDBJ databases">
        <title>Genomic Encyclopedia of Type Strains, Phase IV (KMG-V): Genome sequencing to study the core and pangenomes of soil and plant-associated prokaryotes.</title>
        <authorList>
            <person name="Whitman W."/>
        </authorList>
    </citation>
    <scope>NUCLEOTIDE SEQUENCE [LARGE SCALE GENOMIC DNA]</scope>
    <source>
        <strain evidence="4 7">SEMIA 444</strain>
        <strain evidence="3 6">SEMIA 448</strain>
        <strain evidence="5 8">SEMIA 452</strain>
    </source>
</reference>
<feature type="transmembrane region" description="Helical" evidence="1">
    <location>
        <begin position="6"/>
        <end position="24"/>
    </location>
</feature>
<evidence type="ECO:0000259" key="2">
    <source>
        <dbReference type="Pfam" id="PF03372"/>
    </source>
</evidence>
<evidence type="ECO:0000256" key="1">
    <source>
        <dbReference type="SAM" id="Phobius"/>
    </source>
</evidence>
<keyword evidence="4" id="KW-0540">Nuclease</keyword>
<protein>
    <submittedName>
        <fullName evidence="4">Endonuclease/exonuclease/phosphatase (EEP) superfamily protein YafD</fullName>
    </submittedName>
</protein>
<dbReference type="RefSeq" id="WP_183821391.1">
    <property type="nucleotide sequence ID" value="NZ_JACIGW010000001.1"/>
</dbReference>
<evidence type="ECO:0000313" key="8">
    <source>
        <dbReference type="Proteomes" id="UP000576087"/>
    </source>
</evidence>
<name>A0A7W6TBE4_9HYPH</name>
<feature type="transmembrane region" description="Helical" evidence="1">
    <location>
        <begin position="61"/>
        <end position="79"/>
    </location>
</feature>
<dbReference type="SUPFAM" id="SSF56219">
    <property type="entry name" value="DNase I-like"/>
    <property type="match status" value="1"/>
</dbReference>
<dbReference type="InterPro" id="IPR005135">
    <property type="entry name" value="Endo/exonuclease/phosphatase"/>
</dbReference>
<evidence type="ECO:0000313" key="6">
    <source>
        <dbReference type="Proteomes" id="UP000520770"/>
    </source>
</evidence>
<keyword evidence="4" id="KW-0378">Hydrolase</keyword>
<evidence type="ECO:0000313" key="3">
    <source>
        <dbReference type="EMBL" id="MBB4347191.1"/>
    </source>
</evidence>
<dbReference type="Proteomes" id="UP000576087">
    <property type="component" value="Unassembled WGS sequence"/>
</dbReference>
<dbReference type="GO" id="GO:0004527">
    <property type="term" value="F:exonuclease activity"/>
    <property type="evidence" value="ECO:0007669"/>
    <property type="project" value="UniProtKB-KW"/>
</dbReference>
<keyword evidence="1" id="KW-0812">Transmembrane</keyword>
<dbReference type="Gene3D" id="3.60.10.10">
    <property type="entry name" value="Endonuclease/exonuclease/phosphatase"/>
    <property type="match status" value="1"/>
</dbReference>
<dbReference type="EMBL" id="JACIGW010000001">
    <property type="protein sequence ID" value="MBB4347191.1"/>
    <property type="molecule type" value="Genomic_DNA"/>
</dbReference>
<dbReference type="EMBL" id="JACIHM010000001">
    <property type="protein sequence ID" value="MBB4445102.1"/>
    <property type="molecule type" value="Genomic_DNA"/>
</dbReference>
<proteinExistence type="predicted"/>
<keyword evidence="1" id="KW-1133">Transmembrane helix</keyword>
<feature type="transmembrane region" description="Helical" evidence="1">
    <location>
        <begin position="31"/>
        <end position="55"/>
    </location>
</feature>
<evidence type="ECO:0000313" key="4">
    <source>
        <dbReference type="EMBL" id="MBB4410415.1"/>
    </source>
</evidence>
<dbReference type="Proteomes" id="UP000520770">
    <property type="component" value="Unassembled WGS sequence"/>
</dbReference>
<dbReference type="GO" id="GO:0004519">
    <property type="term" value="F:endonuclease activity"/>
    <property type="evidence" value="ECO:0007669"/>
    <property type="project" value="UniProtKB-KW"/>
</dbReference>
<evidence type="ECO:0000313" key="5">
    <source>
        <dbReference type="EMBL" id="MBB4445102.1"/>
    </source>
</evidence>
<feature type="domain" description="Endonuclease/exonuclease/phosphatase" evidence="2">
    <location>
        <begin position="101"/>
        <end position="296"/>
    </location>
</feature>
<dbReference type="Pfam" id="PF03372">
    <property type="entry name" value="Exo_endo_phos"/>
    <property type="match status" value="1"/>
</dbReference>
<keyword evidence="4" id="KW-0269">Exonuclease</keyword>